<feature type="compositionally biased region" description="Basic and acidic residues" evidence="1">
    <location>
        <begin position="113"/>
        <end position="151"/>
    </location>
</feature>
<dbReference type="STRING" id="31234.E3MCD6"/>
<dbReference type="EMBL" id="DS268434">
    <property type="protein sequence ID" value="EFO98278.1"/>
    <property type="molecule type" value="Genomic_DNA"/>
</dbReference>
<name>E3MCD6_CAERE</name>
<dbReference type="GO" id="GO:0045597">
    <property type="term" value="P:positive regulation of cell differentiation"/>
    <property type="evidence" value="ECO:0007669"/>
    <property type="project" value="TreeGrafter"/>
</dbReference>
<dbReference type="PROSITE" id="PS50297">
    <property type="entry name" value="ANK_REP_REGION"/>
    <property type="match status" value="2"/>
</dbReference>
<gene>
    <name evidence="2" type="ORF">CRE_15347</name>
</gene>
<dbReference type="InterPro" id="IPR028320">
    <property type="entry name" value="iASPP"/>
</dbReference>
<dbReference type="eggNOG" id="KOG0504">
    <property type="taxonomic scope" value="Eukaryota"/>
</dbReference>
<dbReference type="OrthoDB" id="10254947at2759"/>
<feature type="region of interest" description="Disordered" evidence="1">
    <location>
        <begin position="80"/>
        <end position="157"/>
    </location>
</feature>
<dbReference type="InterPro" id="IPR036770">
    <property type="entry name" value="Ankyrin_rpt-contain_sf"/>
</dbReference>
<dbReference type="AlphaFoldDB" id="E3MCD6"/>
<dbReference type="CTD" id="9807681"/>
<feature type="compositionally biased region" description="Basic and acidic residues" evidence="1">
    <location>
        <begin position="96"/>
        <end position="106"/>
    </location>
</feature>
<dbReference type="PANTHER" id="PTHR24164">
    <property type="entry name" value="RELA-ASSOCIATED INHIBITOR"/>
    <property type="match status" value="1"/>
</dbReference>
<dbReference type="SUPFAM" id="SSF48403">
    <property type="entry name" value="Ankyrin repeat"/>
    <property type="match status" value="1"/>
</dbReference>
<dbReference type="PANTHER" id="PTHR24164:SF4">
    <property type="entry name" value="RELA-ASSOCIATED INHIBITOR"/>
    <property type="match status" value="1"/>
</dbReference>
<accession>E3MCD6</accession>
<dbReference type="Proteomes" id="UP000008281">
    <property type="component" value="Unassembled WGS sequence"/>
</dbReference>
<proteinExistence type="predicted"/>
<feature type="region of interest" description="Disordered" evidence="1">
    <location>
        <begin position="290"/>
        <end position="348"/>
    </location>
</feature>
<dbReference type="GeneID" id="9807681"/>
<dbReference type="Gene3D" id="1.25.40.20">
    <property type="entry name" value="Ankyrin repeat-containing domain"/>
    <property type="match status" value="2"/>
</dbReference>
<keyword evidence="3" id="KW-1185">Reference proteome</keyword>
<feature type="region of interest" description="Disordered" evidence="1">
    <location>
        <begin position="225"/>
        <end position="272"/>
    </location>
</feature>
<dbReference type="KEGG" id="crq:GCK72_025556"/>
<dbReference type="Pfam" id="PF12796">
    <property type="entry name" value="Ank_2"/>
    <property type="match status" value="1"/>
</dbReference>
<dbReference type="Pfam" id="PF13637">
    <property type="entry name" value="Ank_4"/>
    <property type="match status" value="1"/>
</dbReference>
<dbReference type="GO" id="GO:0006357">
    <property type="term" value="P:regulation of transcription by RNA polymerase II"/>
    <property type="evidence" value="ECO:0007669"/>
    <property type="project" value="TreeGrafter"/>
</dbReference>
<protein>
    <submittedName>
        <fullName evidence="2">Uncharacterized protein</fullName>
    </submittedName>
</protein>
<dbReference type="RefSeq" id="XP_003106336.2">
    <property type="nucleotide sequence ID" value="XM_003106288.2"/>
</dbReference>
<dbReference type="SMART" id="SM00248">
    <property type="entry name" value="ANK"/>
    <property type="match status" value="5"/>
</dbReference>
<dbReference type="FunCoup" id="E3MCD6">
    <property type="interactions" value="1"/>
</dbReference>
<dbReference type="HOGENOM" id="CLU_458733_0_0_1"/>
<evidence type="ECO:0000313" key="2">
    <source>
        <dbReference type="EMBL" id="EFO98278.1"/>
    </source>
</evidence>
<organism evidence="3">
    <name type="scientific">Caenorhabditis remanei</name>
    <name type="common">Caenorhabditis vulgaris</name>
    <dbReference type="NCBI Taxonomy" id="31234"/>
    <lineage>
        <taxon>Eukaryota</taxon>
        <taxon>Metazoa</taxon>
        <taxon>Ecdysozoa</taxon>
        <taxon>Nematoda</taxon>
        <taxon>Chromadorea</taxon>
        <taxon>Rhabditida</taxon>
        <taxon>Rhabditina</taxon>
        <taxon>Rhabditomorpha</taxon>
        <taxon>Rhabditoidea</taxon>
        <taxon>Rhabditidae</taxon>
        <taxon>Peloderinae</taxon>
        <taxon>Caenorhabditis</taxon>
    </lineage>
</organism>
<evidence type="ECO:0000256" key="1">
    <source>
        <dbReference type="SAM" id="MobiDB-lite"/>
    </source>
</evidence>
<reference evidence="2" key="1">
    <citation type="submission" date="2007-07" db="EMBL/GenBank/DDBJ databases">
        <title>PCAP assembly of the Caenorhabditis remanei genome.</title>
        <authorList>
            <consortium name="The Caenorhabditis remanei Sequencing Consortium"/>
            <person name="Wilson R.K."/>
        </authorList>
    </citation>
    <scope>NUCLEOTIDE SEQUENCE [LARGE SCALE GENOMIC DNA]</scope>
    <source>
        <strain evidence="2">PB4641</strain>
    </source>
</reference>
<dbReference type="PROSITE" id="PS50088">
    <property type="entry name" value="ANK_REPEAT"/>
    <property type="match status" value="2"/>
</dbReference>
<feature type="compositionally biased region" description="Polar residues" evidence="1">
    <location>
        <begin position="326"/>
        <end position="348"/>
    </location>
</feature>
<evidence type="ECO:0000313" key="3">
    <source>
        <dbReference type="Proteomes" id="UP000008281"/>
    </source>
</evidence>
<sequence length="622" mass="67571">MATVAPKGNCLVARAIPSESPADQLSNLLGKLTVNSDANQKSVNKFESQHGVTPSDFRDIQNIRSSALAKKTKTSKFQLDGVKLFADLTPNSKQNKKAEKQETNEKENEEDVEVKKEKDNNEEQKVEDKEKKAEKEPEDGNKEEAENKKNGELLGRGPVQNIRVASVAPHHPYIIQKAQIPYGCVPQPPMGDMADITAYTGYGSGYECGSTWSFSPDTTIGSISASTTPDTVLSSDGYGSSSPPQHSPKDSLQSPFSEISSADTSRVLTPENNELPESLQDFILQYSNQYSKEESPKGRPPSADSGVCSPMSARSAPNASPHVPQGTYSGPTTPSFNQTRLSPRTTENATAKQRLLAIIPESDLATGFHWACTTWSTLLSNRDADGDTPLHIVAAHNDLGKIYGLCETMKKTIKENEASMYNVSNNFGETPLYVAVLQRSFEVVDYFLEIGASPNGISSRAGGDSPLHFAASRGMTNITEILLGKREVRVNATNDDGQTPLLCAVKMHGMMDEQTQQKIDNKNIMQALMKAGADPTIAESSTGKNIVHHAVDKMDVDLLDFLQTVVNEDTFTELANLSDFQGDTAVDLLCSSTQTEDTNNHVRECLYIRLLASGAIGNKSRA</sequence>
<dbReference type="OMA" id="HIVILHM"/>
<dbReference type="InterPro" id="IPR002110">
    <property type="entry name" value="Ankyrin_rpt"/>
</dbReference>